<sequence>MKAKRKGKKGEMAIKLDMSKAYDRVEWAFIENIMRKLGFAERWISLLMECICTIQYSVLIDGVPKGFITPTRGIRQGDPLSLYVFLLCAEGLSTLFHQANVSGHIKGIQSCRGGPWVSHLFFADDSLLFGQANISKCKKILEILNLYEGSSGQKINREKTSIYFSSNISQVTSQLILEFWGSQGASNFDKYLGLLAMIGRSKKSIFNGLKERIVQRLQGWKEKFLSKAGREVLIKAVAQAIPTYAMNCFCLPKAWCEEVNGLIARYWWGKKKDERKLHWIKWDKLCTAKAEGFLRLAISLRARSLMLQWGPIRHSYGLCNGFLKNYPRRRWKIGLSPFGPYGMPVIVLFMKTAKYHLRPSEQMLWLFILSTIGHGSPSSTNAQGLALIVSWLSGY</sequence>
<evidence type="ECO:0000313" key="2">
    <source>
        <dbReference type="EMBL" id="SPD13965.1"/>
    </source>
</evidence>
<gene>
    <name evidence="2" type="ORF">FSB_LOCUS41847</name>
</gene>
<accession>A0A2N9HPS4</accession>
<name>A0A2N9HPS4_FAGSY</name>
<evidence type="ECO:0000259" key="1">
    <source>
        <dbReference type="PROSITE" id="PS50878"/>
    </source>
</evidence>
<proteinExistence type="predicted"/>
<reference evidence="2" key="1">
    <citation type="submission" date="2018-02" db="EMBL/GenBank/DDBJ databases">
        <authorList>
            <person name="Cohen D.B."/>
            <person name="Kent A.D."/>
        </authorList>
    </citation>
    <scope>NUCLEOTIDE SEQUENCE</scope>
</reference>
<organism evidence="2">
    <name type="scientific">Fagus sylvatica</name>
    <name type="common">Beechnut</name>
    <dbReference type="NCBI Taxonomy" id="28930"/>
    <lineage>
        <taxon>Eukaryota</taxon>
        <taxon>Viridiplantae</taxon>
        <taxon>Streptophyta</taxon>
        <taxon>Embryophyta</taxon>
        <taxon>Tracheophyta</taxon>
        <taxon>Spermatophyta</taxon>
        <taxon>Magnoliopsida</taxon>
        <taxon>eudicotyledons</taxon>
        <taxon>Gunneridae</taxon>
        <taxon>Pentapetalae</taxon>
        <taxon>rosids</taxon>
        <taxon>fabids</taxon>
        <taxon>Fagales</taxon>
        <taxon>Fagaceae</taxon>
        <taxon>Fagus</taxon>
    </lineage>
</organism>
<dbReference type="InterPro" id="IPR000477">
    <property type="entry name" value="RT_dom"/>
</dbReference>
<dbReference type="Pfam" id="PF00078">
    <property type="entry name" value="RVT_1"/>
    <property type="match status" value="1"/>
</dbReference>
<dbReference type="PANTHER" id="PTHR33116:SF86">
    <property type="entry name" value="REVERSE TRANSCRIPTASE DOMAIN-CONTAINING PROTEIN"/>
    <property type="match status" value="1"/>
</dbReference>
<protein>
    <recommendedName>
        <fullName evidence="1">Reverse transcriptase domain-containing protein</fullName>
    </recommendedName>
</protein>
<dbReference type="PROSITE" id="PS50878">
    <property type="entry name" value="RT_POL"/>
    <property type="match status" value="1"/>
</dbReference>
<dbReference type="AlphaFoldDB" id="A0A2N9HPS4"/>
<dbReference type="InterPro" id="IPR043502">
    <property type="entry name" value="DNA/RNA_pol_sf"/>
</dbReference>
<dbReference type="EMBL" id="OIVN01003857">
    <property type="protein sequence ID" value="SPD13965.1"/>
    <property type="molecule type" value="Genomic_DNA"/>
</dbReference>
<dbReference type="SUPFAM" id="SSF56672">
    <property type="entry name" value="DNA/RNA polymerases"/>
    <property type="match status" value="1"/>
</dbReference>
<feature type="domain" description="Reverse transcriptase" evidence="1">
    <location>
        <begin position="1"/>
        <end position="196"/>
    </location>
</feature>
<dbReference type="PANTHER" id="PTHR33116">
    <property type="entry name" value="REVERSE TRANSCRIPTASE ZINC-BINDING DOMAIN-CONTAINING PROTEIN-RELATED-RELATED"/>
    <property type="match status" value="1"/>
</dbReference>